<sequence length="53" mass="6301">MSFLKFANHWGVFLILFWVSDWVFAETCNIQQIADGTEIDKVRIDIDQFFTFP</sequence>
<name>A0A5M3TAS3_LIMPL</name>
<comment type="caution">
    <text evidence="1">The sequence shown here is derived from an EMBL/GenBank/DDBJ whole genome shotgun (WGS) entry which is preliminary data.</text>
</comment>
<gene>
    <name evidence="1" type="ORF">NIES46_46760</name>
</gene>
<dbReference type="EMBL" id="BIMW01000203">
    <property type="protein sequence ID" value="GCE96604.1"/>
    <property type="molecule type" value="Genomic_DNA"/>
</dbReference>
<reference evidence="1 2" key="1">
    <citation type="journal article" date="2019" name="J Genomics">
        <title>The Draft Genome of a Hydrogen-producing Cyanobacterium, Arthrospira platensis NIES-46.</title>
        <authorList>
            <person name="Suzuki S."/>
            <person name="Yamaguchi H."/>
            <person name="Kawachi M."/>
        </authorList>
    </citation>
    <scope>NUCLEOTIDE SEQUENCE [LARGE SCALE GENOMIC DNA]</scope>
    <source>
        <strain evidence="1 2">NIES-46</strain>
    </source>
</reference>
<organism evidence="1 2">
    <name type="scientific">Limnospira platensis NIES-46</name>
    <dbReference type="NCBI Taxonomy" id="1236695"/>
    <lineage>
        <taxon>Bacteria</taxon>
        <taxon>Bacillati</taxon>
        <taxon>Cyanobacteriota</taxon>
        <taxon>Cyanophyceae</taxon>
        <taxon>Oscillatoriophycideae</taxon>
        <taxon>Oscillatoriales</taxon>
        <taxon>Sirenicapillariaceae</taxon>
        <taxon>Limnospira</taxon>
    </lineage>
</organism>
<protein>
    <submittedName>
        <fullName evidence="1">Uncharacterized protein</fullName>
    </submittedName>
</protein>
<evidence type="ECO:0000313" key="2">
    <source>
        <dbReference type="Proteomes" id="UP000326169"/>
    </source>
</evidence>
<proteinExistence type="predicted"/>
<keyword evidence="2" id="KW-1185">Reference proteome</keyword>
<dbReference type="Proteomes" id="UP000326169">
    <property type="component" value="Unassembled WGS sequence"/>
</dbReference>
<evidence type="ECO:0000313" key="1">
    <source>
        <dbReference type="EMBL" id="GCE96604.1"/>
    </source>
</evidence>
<accession>A0A5M3TAS3</accession>